<dbReference type="GO" id="GO:0005886">
    <property type="term" value="C:plasma membrane"/>
    <property type="evidence" value="ECO:0007669"/>
    <property type="project" value="TreeGrafter"/>
</dbReference>
<dbReference type="InterPro" id="IPR000642">
    <property type="entry name" value="Peptidase_M41"/>
</dbReference>
<dbReference type="CDD" id="cd19481">
    <property type="entry name" value="RecA-like_protease"/>
    <property type="match status" value="1"/>
</dbReference>
<dbReference type="Gene3D" id="1.20.58.760">
    <property type="entry name" value="Peptidase M41"/>
    <property type="match status" value="1"/>
</dbReference>
<dbReference type="Proteomes" id="UP000249577">
    <property type="component" value="Unassembled WGS sequence"/>
</dbReference>
<protein>
    <recommendedName>
        <fullName evidence="2">AAA+ ATPase domain-containing protein</fullName>
    </recommendedName>
</protein>
<evidence type="ECO:0000259" key="2">
    <source>
        <dbReference type="SMART" id="SM00382"/>
    </source>
</evidence>
<dbReference type="InterPro" id="IPR027417">
    <property type="entry name" value="P-loop_NTPase"/>
</dbReference>
<evidence type="ECO:0000256" key="1">
    <source>
        <dbReference type="RuleBase" id="RU003651"/>
    </source>
</evidence>
<keyword evidence="1" id="KW-0067">ATP-binding</keyword>
<dbReference type="Gene3D" id="3.40.50.300">
    <property type="entry name" value="P-loop containing nucleotide triphosphate hydrolases"/>
    <property type="match status" value="1"/>
</dbReference>
<dbReference type="SUPFAM" id="SSF52540">
    <property type="entry name" value="P-loop containing nucleoside triphosphate hydrolases"/>
    <property type="match status" value="1"/>
</dbReference>
<dbReference type="GO" id="GO:0004176">
    <property type="term" value="F:ATP-dependent peptidase activity"/>
    <property type="evidence" value="ECO:0007669"/>
    <property type="project" value="InterPro"/>
</dbReference>
<dbReference type="Pfam" id="PF00004">
    <property type="entry name" value="AAA"/>
    <property type="match status" value="1"/>
</dbReference>
<keyword evidence="1" id="KW-0547">Nucleotide-binding</keyword>
<dbReference type="GO" id="GO:0030163">
    <property type="term" value="P:protein catabolic process"/>
    <property type="evidence" value="ECO:0007669"/>
    <property type="project" value="TreeGrafter"/>
</dbReference>
<name>A0A2W5LY87_ANCNO</name>
<dbReference type="SUPFAM" id="SSF140990">
    <property type="entry name" value="FtsH protease domain-like"/>
    <property type="match status" value="1"/>
</dbReference>
<dbReference type="EMBL" id="QFPN01000009">
    <property type="protein sequence ID" value="PZQ12347.1"/>
    <property type="molecule type" value="Genomic_DNA"/>
</dbReference>
<feature type="domain" description="AAA+ ATPase" evidence="2">
    <location>
        <begin position="239"/>
        <end position="381"/>
    </location>
</feature>
<dbReference type="AlphaFoldDB" id="A0A2W5LY87"/>
<evidence type="ECO:0000313" key="4">
    <source>
        <dbReference type="Proteomes" id="UP000249577"/>
    </source>
</evidence>
<sequence>MKFAARTPARDVAAEVPNVEADEAESDWPLAPNYAVRPLIARAVFKDSLTAKIQTDLRLRKPVTILITTPTADWTLAIAAQASTVYPFSKVASAAKAPSKSAALECPAPTGAVFGISPNLSWLSPTVVAGADHKVRLKIRPSVIGQALASYCGKRRVPVRNADVSGLDLPDIVYAMRPGSTPRQCVERMRRAVESRSAPPATKIVPKLDELSGYGAAAQTMKGLASDFERKRETAVPFTMPGVLLHGRPGCGKTMLAQSFARSVKAPFLSTSVAHWFRAGDGHLGDVAIAAQRFFDRAVAQAPSVALLDEIDAIPDRAAMEGRDRSFWTPIVTGLLMQIDELRRGGSGVILIAATNHFDQLDTALIRPGRFDLHVEIKGPETPAEVESVFRHCLEDDLGGVSITPAVRLASLATGAEIDSWVRLARDQAARASRPLSLTDLIDAIAPAEDRPLEELKEIALHEAAHAAVGYWLGVNVQSATLLSTSTQAGSTQIGPDGGIFSRVELERRATAMLAGRASDEILSRGVTSGAASDLHKATALVLDIHVRLGLGETLLARESVEFSHLLLDPILRALVEDDLRRLMEDARAHVRRLEIPIRTLAAQLVQNRVITADDIAAAVGSRDSAWTHPQLEFER</sequence>
<dbReference type="PANTHER" id="PTHR23076">
    <property type="entry name" value="METALLOPROTEASE M41 FTSH"/>
    <property type="match status" value="1"/>
</dbReference>
<dbReference type="PROSITE" id="PS00674">
    <property type="entry name" value="AAA"/>
    <property type="match status" value="1"/>
</dbReference>
<comment type="caution">
    <text evidence="3">The sequence shown here is derived from an EMBL/GenBank/DDBJ whole genome shotgun (WGS) entry which is preliminary data.</text>
</comment>
<proteinExistence type="inferred from homology"/>
<dbReference type="GO" id="GO:0005524">
    <property type="term" value="F:ATP binding"/>
    <property type="evidence" value="ECO:0007669"/>
    <property type="project" value="UniProtKB-KW"/>
</dbReference>
<accession>A0A2W5LY87</accession>
<dbReference type="Pfam" id="PF01434">
    <property type="entry name" value="Peptidase_M41"/>
    <property type="match status" value="1"/>
</dbReference>
<dbReference type="GO" id="GO:0016887">
    <property type="term" value="F:ATP hydrolysis activity"/>
    <property type="evidence" value="ECO:0007669"/>
    <property type="project" value="InterPro"/>
</dbReference>
<dbReference type="PANTHER" id="PTHR23076:SF97">
    <property type="entry name" value="ATP-DEPENDENT ZINC METALLOPROTEASE YME1L1"/>
    <property type="match status" value="1"/>
</dbReference>
<comment type="similarity">
    <text evidence="1">Belongs to the AAA ATPase family.</text>
</comment>
<dbReference type="InterPro" id="IPR003959">
    <property type="entry name" value="ATPase_AAA_core"/>
</dbReference>
<dbReference type="InterPro" id="IPR003593">
    <property type="entry name" value="AAA+_ATPase"/>
</dbReference>
<dbReference type="SMART" id="SM00382">
    <property type="entry name" value="AAA"/>
    <property type="match status" value="1"/>
</dbReference>
<dbReference type="Gene3D" id="1.10.8.60">
    <property type="match status" value="1"/>
</dbReference>
<dbReference type="GO" id="GO:0006508">
    <property type="term" value="P:proteolysis"/>
    <property type="evidence" value="ECO:0007669"/>
    <property type="project" value="InterPro"/>
</dbReference>
<evidence type="ECO:0000313" key="3">
    <source>
        <dbReference type="EMBL" id="PZQ12347.1"/>
    </source>
</evidence>
<reference evidence="3 4" key="1">
    <citation type="submission" date="2017-08" db="EMBL/GenBank/DDBJ databases">
        <title>Infants hospitalized years apart are colonized by the same room-sourced microbial strains.</title>
        <authorList>
            <person name="Brooks B."/>
            <person name="Olm M.R."/>
            <person name="Firek B.A."/>
            <person name="Baker R."/>
            <person name="Thomas B.C."/>
            <person name="Morowitz M.J."/>
            <person name="Banfield J.F."/>
        </authorList>
    </citation>
    <scope>NUCLEOTIDE SEQUENCE [LARGE SCALE GENOMIC DNA]</scope>
    <source>
        <strain evidence="3">S2_005_003_R2_43</strain>
    </source>
</reference>
<dbReference type="InterPro" id="IPR037219">
    <property type="entry name" value="Peptidase_M41-like"/>
</dbReference>
<gene>
    <name evidence="3" type="ORF">DI565_16080</name>
</gene>
<organism evidence="3 4">
    <name type="scientific">Ancylobacter novellus</name>
    <name type="common">Thiobacillus novellus</name>
    <dbReference type="NCBI Taxonomy" id="921"/>
    <lineage>
        <taxon>Bacteria</taxon>
        <taxon>Pseudomonadati</taxon>
        <taxon>Pseudomonadota</taxon>
        <taxon>Alphaproteobacteria</taxon>
        <taxon>Hyphomicrobiales</taxon>
        <taxon>Xanthobacteraceae</taxon>
        <taxon>Ancylobacter</taxon>
    </lineage>
</organism>
<dbReference type="InterPro" id="IPR003960">
    <property type="entry name" value="ATPase_AAA_CS"/>
</dbReference>
<dbReference type="GO" id="GO:0004222">
    <property type="term" value="F:metalloendopeptidase activity"/>
    <property type="evidence" value="ECO:0007669"/>
    <property type="project" value="InterPro"/>
</dbReference>